<name>A0A0A9YPQ5_LYGHE</name>
<protein>
    <submittedName>
        <fullName evidence="1">Prephenate dehydrogenase</fullName>
    </submittedName>
</protein>
<sequence>MDLDFDVDGTNTHEVEGSEEVQGHVSIVLVHNPNEVDAQNKSQNEENMVPQLKELTCTEELIETSRREEEKVPEEKNNTSVFDERSFILVRFKKNKGEVEHICRVQNILPDGCLMVILMRPVSRIGGVYNEDLKDIRKISPDQVLKKMPTPRVFGSNFQFFDV</sequence>
<reference evidence="1" key="2">
    <citation type="submission" date="2014-07" db="EMBL/GenBank/DDBJ databases">
        <authorList>
            <person name="Hull J."/>
        </authorList>
    </citation>
    <scope>NUCLEOTIDE SEQUENCE</scope>
</reference>
<dbReference type="AlphaFoldDB" id="A0A0A9YPQ5"/>
<dbReference type="EMBL" id="GBHO01012089">
    <property type="protein sequence ID" value="JAG31515.1"/>
    <property type="molecule type" value="Transcribed_RNA"/>
</dbReference>
<organism evidence="1">
    <name type="scientific">Lygus hesperus</name>
    <name type="common">Western plant bug</name>
    <dbReference type="NCBI Taxonomy" id="30085"/>
    <lineage>
        <taxon>Eukaryota</taxon>
        <taxon>Metazoa</taxon>
        <taxon>Ecdysozoa</taxon>
        <taxon>Arthropoda</taxon>
        <taxon>Hexapoda</taxon>
        <taxon>Insecta</taxon>
        <taxon>Pterygota</taxon>
        <taxon>Neoptera</taxon>
        <taxon>Paraneoptera</taxon>
        <taxon>Hemiptera</taxon>
        <taxon>Heteroptera</taxon>
        <taxon>Panheteroptera</taxon>
        <taxon>Cimicomorpha</taxon>
        <taxon>Miridae</taxon>
        <taxon>Mirini</taxon>
        <taxon>Lygus</taxon>
    </lineage>
</organism>
<accession>A0A0A9YPQ5</accession>
<evidence type="ECO:0000313" key="1">
    <source>
        <dbReference type="EMBL" id="JAG31515.1"/>
    </source>
</evidence>
<gene>
    <name evidence="1" type="primary">tyrA_0</name>
    <name evidence="1" type="ORF">CM83_19842</name>
</gene>
<proteinExistence type="predicted"/>
<reference evidence="1" key="1">
    <citation type="journal article" date="2014" name="PLoS ONE">
        <title>Transcriptome-Based Identification of ABC Transporters in the Western Tarnished Plant Bug Lygus hesperus.</title>
        <authorList>
            <person name="Hull J.J."/>
            <person name="Chaney K."/>
            <person name="Geib S.M."/>
            <person name="Fabrick J.A."/>
            <person name="Brent C.S."/>
            <person name="Walsh D."/>
            <person name="Lavine L.C."/>
        </authorList>
    </citation>
    <scope>NUCLEOTIDE SEQUENCE</scope>
</reference>